<dbReference type="GO" id="GO:0051119">
    <property type="term" value="F:sugar transmembrane transporter activity"/>
    <property type="evidence" value="ECO:0007669"/>
    <property type="project" value="InterPro"/>
</dbReference>
<evidence type="ECO:0000256" key="6">
    <source>
        <dbReference type="ARBA" id="ARBA00022737"/>
    </source>
</evidence>
<keyword evidence="7 9" id="KW-1133">Transmembrane helix</keyword>
<comment type="function">
    <text evidence="9">Mediates both low-affinity uptake and efflux of sugar across the membrane.</text>
</comment>
<keyword evidence="8 9" id="KW-0472">Membrane</keyword>
<dbReference type="Proteomes" id="UP001229421">
    <property type="component" value="Unassembled WGS sequence"/>
</dbReference>
<evidence type="ECO:0000256" key="5">
    <source>
        <dbReference type="ARBA" id="ARBA00022692"/>
    </source>
</evidence>
<evidence type="ECO:0000256" key="3">
    <source>
        <dbReference type="ARBA" id="ARBA00022448"/>
    </source>
</evidence>
<reference evidence="10" key="1">
    <citation type="journal article" date="2023" name="bioRxiv">
        <title>Improved chromosome-level genome assembly for marigold (Tagetes erecta).</title>
        <authorList>
            <person name="Jiang F."/>
            <person name="Yuan L."/>
            <person name="Wang S."/>
            <person name="Wang H."/>
            <person name="Xu D."/>
            <person name="Wang A."/>
            <person name="Fan W."/>
        </authorList>
    </citation>
    <scope>NUCLEOTIDE SEQUENCE</scope>
    <source>
        <strain evidence="10">WSJ</strain>
        <tissue evidence="10">Leaf</tissue>
    </source>
</reference>
<dbReference type="PANTHER" id="PTHR10791">
    <property type="entry name" value="RAG1-ACTIVATING PROTEIN 1"/>
    <property type="match status" value="1"/>
</dbReference>
<feature type="transmembrane region" description="Helical" evidence="9">
    <location>
        <begin position="6"/>
        <end position="25"/>
    </location>
</feature>
<feature type="transmembrane region" description="Helical" evidence="9">
    <location>
        <begin position="197"/>
        <end position="216"/>
    </location>
</feature>
<dbReference type="GO" id="GO:0012505">
    <property type="term" value="C:endomembrane system"/>
    <property type="evidence" value="ECO:0007669"/>
    <property type="project" value="UniProtKB-SubCell"/>
</dbReference>
<evidence type="ECO:0000256" key="2">
    <source>
        <dbReference type="ARBA" id="ARBA00007809"/>
    </source>
</evidence>
<gene>
    <name evidence="10" type="ORF">QVD17_38863</name>
</gene>
<keyword evidence="11" id="KW-1185">Reference proteome</keyword>
<comment type="caution">
    <text evidence="10">The sequence shown here is derived from an EMBL/GenBank/DDBJ whole genome shotgun (WGS) entry which is preliminary data.</text>
</comment>
<dbReference type="Pfam" id="PF03083">
    <property type="entry name" value="MtN3_slv"/>
    <property type="match status" value="2"/>
</dbReference>
<keyword evidence="5 9" id="KW-0812">Transmembrane</keyword>
<sequence>MVSTKGNLTALYLFLSPTYFLFVAFNKQNFCSPTFIRIVKYKSVQAFKPDPYLATFMNCAMWLFYGLPIVHPHSLLIITINSVGIVITLTFCTIFFMYSTWACRKKMILVFIVEAILIAGMIAVTLTLEHTHPARSTLVGVMCLVFNIIMYTSPLTVMRSVIKTKSVRYMPICLSLGNLLNGLVWIVYAALEFDPFIMIPNAIGAISGTIQIALYFKYRKTTNWDEDETRNETEMPPAASNA</sequence>
<dbReference type="GO" id="GO:0051260">
    <property type="term" value="P:protein homooligomerization"/>
    <property type="evidence" value="ECO:0007669"/>
    <property type="project" value="UniProtKB-ARBA"/>
</dbReference>
<evidence type="ECO:0000256" key="1">
    <source>
        <dbReference type="ARBA" id="ARBA00004127"/>
    </source>
</evidence>
<protein>
    <recommendedName>
        <fullName evidence="9">Bidirectional sugar transporter SWEET</fullName>
    </recommendedName>
</protein>
<organism evidence="10 11">
    <name type="scientific">Tagetes erecta</name>
    <name type="common">African marigold</name>
    <dbReference type="NCBI Taxonomy" id="13708"/>
    <lineage>
        <taxon>Eukaryota</taxon>
        <taxon>Viridiplantae</taxon>
        <taxon>Streptophyta</taxon>
        <taxon>Embryophyta</taxon>
        <taxon>Tracheophyta</taxon>
        <taxon>Spermatophyta</taxon>
        <taxon>Magnoliopsida</taxon>
        <taxon>eudicotyledons</taxon>
        <taxon>Gunneridae</taxon>
        <taxon>Pentapetalae</taxon>
        <taxon>asterids</taxon>
        <taxon>campanulids</taxon>
        <taxon>Asterales</taxon>
        <taxon>Asteraceae</taxon>
        <taxon>Asteroideae</taxon>
        <taxon>Heliantheae alliance</taxon>
        <taxon>Tageteae</taxon>
        <taxon>Tagetes</taxon>
    </lineage>
</organism>
<evidence type="ECO:0000256" key="7">
    <source>
        <dbReference type="ARBA" id="ARBA00022989"/>
    </source>
</evidence>
<evidence type="ECO:0000313" key="11">
    <source>
        <dbReference type="Proteomes" id="UP001229421"/>
    </source>
</evidence>
<feature type="transmembrane region" description="Helical" evidence="9">
    <location>
        <begin position="138"/>
        <end position="157"/>
    </location>
</feature>
<keyword evidence="4 9" id="KW-0762">Sugar transport</keyword>
<name>A0AAD8JPM3_TARER</name>
<evidence type="ECO:0000256" key="8">
    <source>
        <dbReference type="ARBA" id="ARBA00023136"/>
    </source>
</evidence>
<dbReference type="InterPro" id="IPR047664">
    <property type="entry name" value="SWEET"/>
</dbReference>
<dbReference type="GO" id="GO:0005886">
    <property type="term" value="C:plasma membrane"/>
    <property type="evidence" value="ECO:0007669"/>
    <property type="project" value="UniProtKB-SubCell"/>
</dbReference>
<dbReference type="AlphaFoldDB" id="A0AAD8JPM3"/>
<evidence type="ECO:0000256" key="4">
    <source>
        <dbReference type="ARBA" id="ARBA00022597"/>
    </source>
</evidence>
<proteinExistence type="inferred from homology"/>
<feature type="transmembrane region" description="Helical" evidence="9">
    <location>
        <begin position="108"/>
        <end position="126"/>
    </location>
</feature>
<feature type="transmembrane region" description="Helical" evidence="9">
    <location>
        <begin position="76"/>
        <end position="96"/>
    </location>
</feature>
<dbReference type="PANTHER" id="PTHR10791:SF178">
    <property type="entry name" value="BIDIRECTIONAL SUGAR TRANSPORTER SWEET"/>
    <property type="match status" value="1"/>
</dbReference>
<feature type="transmembrane region" description="Helical" evidence="9">
    <location>
        <begin position="52"/>
        <end position="70"/>
    </location>
</feature>
<evidence type="ECO:0000256" key="9">
    <source>
        <dbReference type="RuleBase" id="RU910715"/>
    </source>
</evidence>
<keyword evidence="6" id="KW-0677">Repeat</keyword>
<dbReference type="InterPro" id="IPR004316">
    <property type="entry name" value="SWEET_rpt"/>
</dbReference>
<evidence type="ECO:0000313" key="10">
    <source>
        <dbReference type="EMBL" id="KAK1407249.1"/>
    </source>
</evidence>
<accession>A0AAD8JPM3</accession>
<comment type="subcellular location">
    <subcellularLocation>
        <location evidence="9">Cell membrane</location>
        <topology evidence="9">Multi-pass membrane protein</topology>
    </subcellularLocation>
    <subcellularLocation>
        <location evidence="1">Endomembrane system</location>
        <topology evidence="1">Multi-pass membrane protein</topology>
    </subcellularLocation>
</comment>
<dbReference type="Gene3D" id="1.20.1280.290">
    <property type="match status" value="2"/>
</dbReference>
<comment type="similarity">
    <text evidence="2 9">Belongs to the SWEET sugar transporter family.</text>
</comment>
<keyword evidence="3 9" id="KW-0813">Transport</keyword>
<dbReference type="EMBL" id="JAUHHV010000011">
    <property type="protein sequence ID" value="KAK1407249.1"/>
    <property type="molecule type" value="Genomic_DNA"/>
</dbReference>
<feature type="transmembrane region" description="Helical" evidence="9">
    <location>
        <begin position="169"/>
        <end position="191"/>
    </location>
</feature>
<dbReference type="FunFam" id="1.20.1280.290:FF:000002">
    <property type="entry name" value="Bidirectional sugar transporter SWEET"/>
    <property type="match status" value="1"/>
</dbReference>